<feature type="transmembrane region" description="Helical" evidence="1">
    <location>
        <begin position="32"/>
        <end position="52"/>
    </location>
</feature>
<name>A0ABX5IBJ3_9STAP</name>
<dbReference type="Proteomes" id="UP000242694">
    <property type="component" value="Unassembled WGS sequence"/>
</dbReference>
<dbReference type="EMBL" id="PZDI01000119">
    <property type="protein sequence ID" value="PTH12317.1"/>
    <property type="molecule type" value="Genomic_DNA"/>
</dbReference>
<keyword evidence="3" id="KW-1185">Reference proteome</keyword>
<dbReference type="RefSeq" id="WP_107392931.1">
    <property type="nucleotide sequence ID" value="NZ_JAHCOE010000008.1"/>
</dbReference>
<organism evidence="2 3">
    <name type="scientific">Staphylococcus auricularis</name>
    <dbReference type="NCBI Taxonomy" id="29379"/>
    <lineage>
        <taxon>Bacteria</taxon>
        <taxon>Bacillati</taxon>
        <taxon>Bacillota</taxon>
        <taxon>Bacilli</taxon>
        <taxon>Bacillales</taxon>
        <taxon>Staphylococcaceae</taxon>
        <taxon>Staphylococcus</taxon>
    </lineage>
</organism>
<feature type="transmembrane region" description="Helical" evidence="1">
    <location>
        <begin position="58"/>
        <end position="80"/>
    </location>
</feature>
<evidence type="ECO:0000313" key="2">
    <source>
        <dbReference type="EMBL" id="PTH12317.1"/>
    </source>
</evidence>
<reference evidence="2 3" key="1">
    <citation type="journal article" date="2016" name="Front. Microbiol.">
        <title>Comprehensive Phylogenetic Analysis of Bovine Non-aureus Staphylococci Species Based on Whole-Genome Sequencing.</title>
        <authorList>
            <person name="Naushad S."/>
            <person name="Barkema H.W."/>
            <person name="Luby C."/>
            <person name="Condas L.A."/>
            <person name="Nobrega D.B."/>
            <person name="Carson D.A."/>
            <person name="De Buck J."/>
        </authorList>
    </citation>
    <scope>NUCLEOTIDE SEQUENCE [LARGE SCALE GENOMIC DNA]</scope>
    <source>
        <strain evidence="2 3">SNUC 993</strain>
    </source>
</reference>
<comment type="caution">
    <text evidence="2">The sequence shown here is derived from an EMBL/GenBank/DDBJ whole genome shotgun (WGS) entry which is preliminary data.</text>
</comment>
<keyword evidence="1" id="KW-0812">Transmembrane</keyword>
<gene>
    <name evidence="2" type="ORF">BU607_11160</name>
</gene>
<keyword evidence="1" id="KW-0472">Membrane</keyword>
<accession>A0ABX5IBJ3</accession>
<evidence type="ECO:0000256" key="1">
    <source>
        <dbReference type="SAM" id="Phobius"/>
    </source>
</evidence>
<keyword evidence="1" id="KW-1133">Transmembrane helix</keyword>
<protein>
    <submittedName>
        <fullName evidence="2">Uncharacterized protein</fullName>
    </submittedName>
</protein>
<evidence type="ECO:0000313" key="3">
    <source>
        <dbReference type="Proteomes" id="UP000242694"/>
    </source>
</evidence>
<proteinExistence type="predicted"/>
<feature type="transmembrane region" description="Helical" evidence="1">
    <location>
        <begin position="6"/>
        <end position="25"/>
    </location>
</feature>
<sequence length="88" mass="10426">MSLPEIVIYAYAAIVFIFVIVWEFINKKSFVYTFIALFSVFVVTFLIKYFWINQSLKTAFWYTFGPLIPAIIVFVIIYLADKVYKNED</sequence>